<evidence type="ECO:0000313" key="1">
    <source>
        <dbReference type="EMBL" id="EKF43953.1"/>
    </source>
</evidence>
<comment type="caution">
    <text evidence="1">The sequence shown here is derived from an EMBL/GenBank/DDBJ whole genome shotgun (WGS) entry which is preliminary data.</text>
</comment>
<proteinExistence type="predicted"/>
<dbReference type="EMBL" id="AMSI01000002">
    <property type="protein sequence ID" value="EKF43953.1"/>
    <property type="molecule type" value="Genomic_DNA"/>
</dbReference>
<sequence>MIVPPRRAEGDPERTRECQQALQAEFRALAQRAHGAGWSETEIEQALFRLAVEHIREHQNAEPASEQRKH</sequence>
<dbReference type="STRING" id="721133.SAMN05216176_101504"/>
<dbReference type="AlphaFoldDB" id="K2N8X7"/>
<gene>
    <name evidence="1" type="ORF">NA8A_04055</name>
</gene>
<organism evidence="1 2">
    <name type="scientific">Nitratireductor indicus C115</name>
    <dbReference type="NCBI Taxonomy" id="1231190"/>
    <lineage>
        <taxon>Bacteria</taxon>
        <taxon>Pseudomonadati</taxon>
        <taxon>Pseudomonadota</taxon>
        <taxon>Alphaproteobacteria</taxon>
        <taxon>Hyphomicrobiales</taxon>
        <taxon>Phyllobacteriaceae</taxon>
        <taxon>Nitratireductor</taxon>
    </lineage>
</organism>
<reference evidence="1 2" key="1">
    <citation type="journal article" date="2012" name="J. Bacteriol.">
        <title>Genome Sequence of Nitratireductor indicus Type Strain C115.</title>
        <authorList>
            <person name="Lai Q."/>
            <person name="Li G."/>
            <person name="Yu Z."/>
            <person name="Shao Z."/>
        </authorList>
    </citation>
    <scope>NUCLEOTIDE SEQUENCE [LARGE SCALE GENOMIC DNA]</scope>
    <source>
        <strain evidence="1 2">C115</strain>
    </source>
</reference>
<protein>
    <submittedName>
        <fullName evidence="1">Uncharacterized protein</fullName>
    </submittedName>
</protein>
<name>K2N8X7_9HYPH</name>
<dbReference type="Proteomes" id="UP000007374">
    <property type="component" value="Unassembled WGS sequence"/>
</dbReference>
<evidence type="ECO:0000313" key="2">
    <source>
        <dbReference type="Proteomes" id="UP000007374"/>
    </source>
</evidence>
<keyword evidence="2" id="KW-1185">Reference proteome</keyword>
<accession>K2N8X7</accession>